<evidence type="ECO:0008006" key="4">
    <source>
        <dbReference type="Google" id="ProtNLM"/>
    </source>
</evidence>
<protein>
    <recommendedName>
        <fullName evidence="4">DUF3306 domain-containing protein</fullName>
    </recommendedName>
</protein>
<accession>A0ABX7JGI1</accession>
<dbReference type="RefSeq" id="WP_205294336.1">
    <property type="nucleotide sequence ID" value="NZ_CP070368.1"/>
</dbReference>
<evidence type="ECO:0000313" key="3">
    <source>
        <dbReference type="Proteomes" id="UP000663629"/>
    </source>
</evidence>
<reference evidence="2 3" key="1">
    <citation type="submission" date="2021-02" db="EMBL/GenBank/DDBJ databases">
        <title>Paracoccus methylovroum sp.nov., a new methanol and methylamine utilizing methylotrophic denitrifer.</title>
        <authorList>
            <person name="Timsy T."/>
            <person name="Behrendt U."/>
            <person name="Ulrich A."/>
            <person name="Spanner T."/>
            <person name="Foesel B.U."/>
            <person name="Horn M.A."/>
            <person name="Kolb S."/>
        </authorList>
    </citation>
    <scope>NUCLEOTIDE SEQUENCE [LARGE SCALE GENOMIC DNA]</scope>
    <source>
        <strain evidence="2 3">H4-D09</strain>
    </source>
</reference>
<gene>
    <name evidence="2" type="ORF">JWJ88_01380</name>
</gene>
<organism evidence="2 3">
    <name type="scientific">Paracoccus methylovorus</name>
    <dbReference type="NCBI Taxonomy" id="2812658"/>
    <lineage>
        <taxon>Bacteria</taxon>
        <taxon>Pseudomonadati</taxon>
        <taxon>Pseudomonadota</taxon>
        <taxon>Alphaproteobacteria</taxon>
        <taxon>Rhodobacterales</taxon>
        <taxon>Paracoccaceae</taxon>
        <taxon>Paracoccus</taxon>
    </lineage>
</organism>
<dbReference type="EMBL" id="CP070368">
    <property type="protein sequence ID" value="QRZ13342.1"/>
    <property type="molecule type" value="Genomic_DNA"/>
</dbReference>
<name>A0ABX7JGI1_9RHOB</name>
<keyword evidence="3" id="KW-1185">Reference proteome</keyword>
<evidence type="ECO:0000313" key="2">
    <source>
        <dbReference type="EMBL" id="QRZ13342.1"/>
    </source>
</evidence>
<feature type="region of interest" description="Disordered" evidence="1">
    <location>
        <begin position="29"/>
        <end position="75"/>
    </location>
</feature>
<sequence>MIPTVNQTPGRAGPAATQTAEVISSAVTRAQPEVPPVAETAVVDRDMLPDRWGTGRRDGTSTTSQQDPHSTTEEIEAPLDRALFQAKVIALLTEVYGDDACFQRALKLGTVTVRAIEDQPAPEMRPELSHAIYCHGAAQAHEPSTALDRPAEGLVPVNNAVGDFIAWWPKQPAPD</sequence>
<feature type="compositionally biased region" description="Basic and acidic residues" evidence="1">
    <location>
        <begin position="42"/>
        <end position="59"/>
    </location>
</feature>
<dbReference type="Proteomes" id="UP000663629">
    <property type="component" value="Chromosome 1"/>
</dbReference>
<proteinExistence type="predicted"/>
<evidence type="ECO:0000256" key="1">
    <source>
        <dbReference type="SAM" id="MobiDB-lite"/>
    </source>
</evidence>